<feature type="compositionally biased region" description="Low complexity" evidence="4">
    <location>
        <begin position="25"/>
        <end position="36"/>
    </location>
</feature>
<dbReference type="Proteomes" id="UP001140949">
    <property type="component" value="Unassembled WGS sequence"/>
</dbReference>
<dbReference type="InterPro" id="IPR003690">
    <property type="entry name" value="MTERF"/>
</dbReference>
<feature type="compositionally biased region" description="Low complexity" evidence="4">
    <location>
        <begin position="47"/>
        <end position="62"/>
    </location>
</feature>
<reference evidence="5" key="2">
    <citation type="submission" date="2023-04" db="EMBL/GenBank/DDBJ databases">
        <authorList>
            <person name="Bruccoleri R.E."/>
            <person name="Oakeley E.J."/>
            <person name="Faust A.-M."/>
            <person name="Dessus-Babus S."/>
            <person name="Altorfer M."/>
            <person name="Burckhardt D."/>
            <person name="Oertli M."/>
            <person name="Naumann U."/>
            <person name="Petersen F."/>
            <person name="Wong J."/>
        </authorList>
    </citation>
    <scope>NUCLEOTIDE SEQUENCE</scope>
    <source>
        <strain evidence="5">GSM-AAB239-AS_SAM_17_03QT</strain>
        <tissue evidence="5">Leaf</tissue>
    </source>
</reference>
<evidence type="ECO:0000256" key="2">
    <source>
        <dbReference type="ARBA" id="ARBA00022472"/>
    </source>
</evidence>
<evidence type="ECO:0000256" key="3">
    <source>
        <dbReference type="ARBA" id="ARBA00022946"/>
    </source>
</evidence>
<proteinExistence type="inferred from homology"/>
<feature type="compositionally biased region" description="Low complexity" evidence="4">
    <location>
        <begin position="156"/>
        <end position="167"/>
    </location>
</feature>
<feature type="compositionally biased region" description="Pro residues" evidence="4">
    <location>
        <begin position="180"/>
        <end position="192"/>
    </location>
</feature>
<comment type="caution">
    <text evidence="5">The sequence shown here is derived from an EMBL/GenBank/DDBJ whole genome shotgun (WGS) entry which is preliminary data.</text>
</comment>
<keyword evidence="2" id="KW-0806">Transcription termination</keyword>
<comment type="similarity">
    <text evidence="1">Belongs to the mTERF family.</text>
</comment>
<feature type="region of interest" description="Disordered" evidence="4">
    <location>
        <begin position="14"/>
        <end position="74"/>
    </location>
</feature>
<evidence type="ECO:0000256" key="4">
    <source>
        <dbReference type="SAM" id="MobiDB-lite"/>
    </source>
</evidence>
<name>A0AAX6FH80_IRIPA</name>
<keyword evidence="2" id="KW-0805">Transcription regulation</keyword>
<keyword evidence="6" id="KW-1185">Reference proteome</keyword>
<gene>
    <name evidence="5" type="ORF">M6B38_133645</name>
</gene>
<dbReference type="GO" id="GO:0006353">
    <property type="term" value="P:DNA-templated transcription termination"/>
    <property type="evidence" value="ECO:0007669"/>
    <property type="project" value="UniProtKB-KW"/>
</dbReference>
<keyword evidence="3" id="KW-0809">Transit peptide</keyword>
<accession>A0AAX6FH80</accession>
<dbReference type="EMBL" id="JANAVB010028762">
    <property type="protein sequence ID" value="KAJ6815642.1"/>
    <property type="molecule type" value="Genomic_DNA"/>
</dbReference>
<keyword evidence="2" id="KW-0804">Transcription</keyword>
<dbReference type="SMART" id="SM00733">
    <property type="entry name" value="Mterf"/>
    <property type="match status" value="2"/>
</dbReference>
<dbReference type="Gene3D" id="1.25.70.10">
    <property type="entry name" value="Transcription termination factor 3, mitochondrial"/>
    <property type="match status" value="2"/>
</dbReference>
<dbReference type="GO" id="GO:0003676">
    <property type="term" value="F:nucleic acid binding"/>
    <property type="evidence" value="ECO:0007669"/>
    <property type="project" value="InterPro"/>
</dbReference>
<dbReference type="PRINTS" id="PR01217">
    <property type="entry name" value="PRICHEXTENSN"/>
</dbReference>
<feature type="compositionally biased region" description="Pro residues" evidence="4">
    <location>
        <begin position="37"/>
        <end position="46"/>
    </location>
</feature>
<protein>
    <submittedName>
        <fullName evidence="5">Uncharacterized protein</fullName>
    </submittedName>
</protein>
<evidence type="ECO:0000313" key="6">
    <source>
        <dbReference type="Proteomes" id="UP001140949"/>
    </source>
</evidence>
<evidence type="ECO:0000256" key="1">
    <source>
        <dbReference type="ARBA" id="ARBA00007692"/>
    </source>
</evidence>
<dbReference type="PANTHER" id="PTHR13068">
    <property type="entry name" value="CGI-12 PROTEIN-RELATED"/>
    <property type="match status" value="1"/>
</dbReference>
<evidence type="ECO:0000313" key="5">
    <source>
        <dbReference type="EMBL" id="KAJ6815642.1"/>
    </source>
</evidence>
<sequence>MVETLHLCFHSTLLPVSKPHHPTTQHHQLTPKLPATPHTPPPPNPPHSLLLLQHPSPRTSTPTPTPPRSPTPSSFREKILFLDSLDVDLPSLLRSHPSSVLTSLPLPHLRSIVHFLRNPLLNLSPSDLRRVLSICPDILACPPLPRRLRLLPPPRGQGQAAPSAAPSPAAPPPRLRRPHPPPSHPLLPPLPRPPRRPPPHLPPLLQRRRQAPPPHPLPRALRLRPRDARSMVRRFPPIFCYSSDQNLRPKLDYLVGAMGRELDEVRNFPQYFSYSLDKRIRRRHEACEQRGVRFTLPALLRPSDEEFEARVGVCVGSSPPLRSTALVREFGLCTITILFCYYLLYI</sequence>
<feature type="region of interest" description="Disordered" evidence="4">
    <location>
        <begin position="149"/>
        <end position="225"/>
    </location>
</feature>
<dbReference type="InterPro" id="IPR038538">
    <property type="entry name" value="MTERF_sf"/>
</dbReference>
<organism evidence="5 6">
    <name type="scientific">Iris pallida</name>
    <name type="common">Sweet iris</name>
    <dbReference type="NCBI Taxonomy" id="29817"/>
    <lineage>
        <taxon>Eukaryota</taxon>
        <taxon>Viridiplantae</taxon>
        <taxon>Streptophyta</taxon>
        <taxon>Embryophyta</taxon>
        <taxon>Tracheophyta</taxon>
        <taxon>Spermatophyta</taxon>
        <taxon>Magnoliopsida</taxon>
        <taxon>Liliopsida</taxon>
        <taxon>Asparagales</taxon>
        <taxon>Iridaceae</taxon>
        <taxon>Iridoideae</taxon>
        <taxon>Irideae</taxon>
        <taxon>Iris</taxon>
    </lineage>
</organism>
<dbReference type="Pfam" id="PF02536">
    <property type="entry name" value="mTERF"/>
    <property type="match status" value="1"/>
</dbReference>
<dbReference type="PANTHER" id="PTHR13068:SF46">
    <property type="entry name" value="OS03G0360600 PROTEIN"/>
    <property type="match status" value="1"/>
</dbReference>
<dbReference type="AlphaFoldDB" id="A0AAX6FH80"/>
<reference evidence="5" key="1">
    <citation type="journal article" date="2023" name="GigaByte">
        <title>Genome assembly of the bearded iris, Iris pallida Lam.</title>
        <authorList>
            <person name="Bruccoleri R.E."/>
            <person name="Oakeley E.J."/>
            <person name="Faust A.M.E."/>
            <person name="Altorfer M."/>
            <person name="Dessus-Babus S."/>
            <person name="Burckhardt D."/>
            <person name="Oertli M."/>
            <person name="Naumann U."/>
            <person name="Petersen F."/>
            <person name="Wong J."/>
        </authorList>
    </citation>
    <scope>NUCLEOTIDE SEQUENCE</scope>
    <source>
        <strain evidence="5">GSM-AAB239-AS_SAM_17_03QT</strain>
    </source>
</reference>